<dbReference type="InterPro" id="IPR003439">
    <property type="entry name" value="ABC_transporter-like_ATP-bd"/>
</dbReference>
<dbReference type="EMBL" id="FR695864">
    <property type="protein sequence ID" value="CBX27185.1"/>
    <property type="molecule type" value="Genomic_DNA"/>
</dbReference>
<reference evidence="5" key="1">
    <citation type="journal article" date="2011" name="Environ. Microbiol.">
        <title>Genomic insights into the metabolic potential of the polycyclic aromatic hydrocarbon degrading sulfate-reducing Deltaproteobacterium N47.</title>
        <authorList>
            <person name="Bergmann F."/>
            <person name="Selesi D."/>
            <person name="Weinmaier T."/>
            <person name="Tischler P."/>
            <person name="Rattei T."/>
            <person name="Meckenstock R.U."/>
        </authorList>
    </citation>
    <scope>NUCLEOTIDE SEQUENCE</scope>
</reference>
<accession>E1Y9E1</accession>
<dbReference type="PROSITE" id="PS50893">
    <property type="entry name" value="ABC_TRANSPORTER_2"/>
    <property type="match status" value="1"/>
</dbReference>
<evidence type="ECO:0000313" key="5">
    <source>
        <dbReference type="EMBL" id="CBX27185.1"/>
    </source>
</evidence>
<dbReference type="AlphaFoldDB" id="E1Y9E1"/>
<gene>
    <name evidence="5" type="ORF">N47_A12140</name>
</gene>
<keyword evidence="2" id="KW-0547">Nucleotide-binding</keyword>
<sequence length="245" mass="27837">MECLLFCRYMIFKASNMIKCKNINYKYPGTQYPVFNGLSCIIEEPGFHALFGLSGAGKSTLARMIAGQLNQYTGVIERNNTDIIFYSYNLERLPGWSSVGEHILKITPEKNKNRIDEIIESFGLSAYMDSGFSHLSLGQRNRINLARYLLQDFDCLIMDESLANVDEVTREQIILKIKDLYPGKTFIYISHSVAEVSMFCKNIIVLRSFQKTPQTITVLGQDKKTGKSVAKKDLEQTMLEIVNVS</sequence>
<keyword evidence="1" id="KW-0813">Transport</keyword>
<evidence type="ECO:0000259" key="4">
    <source>
        <dbReference type="PROSITE" id="PS50893"/>
    </source>
</evidence>
<dbReference type="InterPro" id="IPR050166">
    <property type="entry name" value="ABC_transporter_ATP-bind"/>
</dbReference>
<dbReference type="InterPro" id="IPR003593">
    <property type="entry name" value="AAA+_ATPase"/>
</dbReference>
<dbReference type="Pfam" id="PF00005">
    <property type="entry name" value="ABC_tran"/>
    <property type="match status" value="1"/>
</dbReference>
<keyword evidence="3" id="KW-0067">ATP-binding</keyword>
<organism evidence="5">
    <name type="scientific">uncultured Desulfobacterium sp</name>
    <dbReference type="NCBI Taxonomy" id="201089"/>
    <lineage>
        <taxon>Bacteria</taxon>
        <taxon>Pseudomonadati</taxon>
        <taxon>Thermodesulfobacteriota</taxon>
        <taxon>Desulfobacteria</taxon>
        <taxon>Desulfobacterales</taxon>
        <taxon>Desulfobacteriaceae</taxon>
        <taxon>Desulfobacterium</taxon>
        <taxon>environmental samples</taxon>
    </lineage>
</organism>
<dbReference type="GO" id="GO:0005524">
    <property type="term" value="F:ATP binding"/>
    <property type="evidence" value="ECO:0007669"/>
    <property type="project" value="UniProtKB-KW"/>
</dbReference>
<dbReference type="PROSITE" id="PS00211">
    <property type="entry name" value="ABC_TRANSPORTER_1"/>
    <property type="match status" value="1"/>
</dbReference>
<feature type="domain" description="ABC transporter" evidence="4">
    <location>
        <begin position="18"/>
        <end position="233"/>
    </location>
</feature>
<evidence type="ECO:0000256" key="1">
    <source>
        <dbReference type="ARBA" id="ARBA00022448"/>
    </source>
</evidence>
<dbReference type="GO" id="GO:0016887">
    <property type="term" value="F:ATP hydrolysis activity"/>
    <property type="evidence" value="ECO:0007669"/>
    <property type="project" value="InterPro"/>
</dbReference>
<dbReference type="PANTHER" id="PTHR42788:SF2">
    <property type="entry name" value="ABC TRANSPORTER ATP-BINDING PROTEIN"/>
    <property type="match status" value="1"/>
</dbReference>
<evidence type="ECO:0000256" key="3">
    <source>
        <dbReference type="ARBA" id="ARBA00022840"/>
    </source>
</evidence>
<evidence type="ECO:0000256" key="2">
    <source>
        <dbReference type="ARBA" id="ARBA00022741"/>
    </source>
</evidence>
<name>E1Y9E1_9BACT</name>
<proteinExistence type="predicted"/>
<dbReference type="PANTHER" id="PTHR42788">
    <property type="entry name" value="TAURINE IMPORT ATP-BINDING PROTEIN-RELATED"/>
    <property type="match status" value="1"/>
</dbReference>
<dbReference type="SMART" id="SM00382">
    <property type="entry name" value="AAA"/>
    <property type="match status" value="1"/>
</dbReference>
<dbReference type="InterPro" id="IPR027417">
    <property type="entry name" value="P-loop_NTPase"/>
</dbReference>
<dbReference type="SUPFAM" id="SSF52540">
    <property type="entry name" value="P-loop containing nucleoside triphosphate hydrolases"/>
    <property type="match status" value="1"/>
</dbReference>
<protein>
    <recommendedName>
        <fullName evidence="4">ABC transporter domain-containing protein</fullName>
    </recommendedName>
</protein>
<dbReference type="InterPro" id="IPR017871">
    <property type="entry name" value="ABC_transporter-like_CS"/>
</dbReference>
<dbReference type="Gene3D" id="3.40.50.300">
    <property type="entry name" value="P-loop containing nucleotide triphosphate hydrolases"/>
    <property type="match status" value="1"/>
</dbReference>